<protein>
    <submittedName>
        <fullName evidence="1">Uncharacterized protein</fullName>
    </submittedName>
</protein>
<organism evidence="1">
    <name type="scientific">marine sediment metagenome</name>
    <dbReference type="NCBI Taxonomy" id="412755"/>
    <lineage>
        <taxon>unclassified sequences</taxon>
        <taxon>metagenomes</taxon>
        <taxon>ecological metagenomes</taxon>
    </lineage>
</organism>
<gene>
    <name evidence="1" type="ORF">LCGC14_2851650</name>
</gene>
<proteinExistence type="predicted"/>
<accession>A0A0F9AGI2</accession>
<evidence type="ECO:0000313" key="1">
    <source>
        <dbReference type="EMBL" id="KKK77634.1"/>
    </source>
</evidence>
<feature type="non-terminal residue" evidence="1">
    <location>
        <position position="1"/>
    </location>
</feature>
<name>A0A0F9AGI2_9ZZZZ</name>
<reference evidence="1" key="1">
    <citation type="journal article" date="2015" name="Nature">
        <title>Complex archaea that bridge the gap between prokaryotes and eukaryotes.</title>
        <authorList>
            <person name="Spang A."/>
            <person name="Saw J.H."/>
            <person name="Jorgensen S.L."/>
            <person name="Zaremba-Niedzwiedzka K."/>
            <person name="Martijn J."/>
            <person name="Lind A.E."/>
            <person name="van Eijk R."/>
            <person name="Schleper C."/>
            <person name="Guy L."/>
            <person name="Ettema T.J."/>
        </authorList>
    </citation>
    <scope>NUCLEOTIDE SEQUENCE</scope>
</reference>
<comment type="caution">
    <text evidence="1">The sequence shown here is derived from an EMBL/GenBank/DDBJ whole genome shotgun (WGS) entry which is preliminary data.</text>
</comment>
<dbReference type="EMBL" id="LAZR01054863">
    <property type="protein sequence ID" value="KKK77634.1"/>
    <property type="molecule type" value="Genomic_DNA"/>
</dbReference>
<dbReference type="AlphaFoldDB" id="A0A0F9AGI2"/>
<sequence length="39" mass="4184">YADCGAYRGEGNDECTGHLLTDGFNRAEFLRACGVESEG</sequence>